<feature type="transmembrane region" description="Helical" evidence="1">
    <location>
        <begin position="216"/>
        <end position="235"/>
    </location>
</feature>
<proteinExistence type="predicted"/>
<dbReference type="NCBIfam" id="TIGR03732">
    <property type="entry name" value="lanti_perm_MutE"/>
    <property type="match status" value="1"/>
</dbReference>
<evidence type="ECO:0000256" key="1">
    <source>
        <dbReference type="SAM" id="Phobius"/>
    </source>
</evidence>
<feature type="transmembrane region" description="Helical" evidence="1">
    <location>
        <begin position="45"/>
        <end position="65"/>
    </location>
</feature>
<feature type="transmembrane region" description="Helical" evidence="1">
    <location>
        <begin position="20"/>
        <end position="39"/>
    </location>
</feature>
<organism evidence="2 3">
    <name type="scientific">Clostridium botulinum</name>
    <dbReference type="NCBI Taxonomy" id="1491"/>
    <lineage>
        <taxon>Bacteria</taxon>
        <taxon>Bacillati</taxon>
        <taxon>Bacillota</taxon>
        <taxon>Clostridia</taxon>
        <taxon>Eubacteriales</taxon>
        <taxon>Clostridiaceae</taxon>
        <taxon>Clostridium</taxon>
    </lineage>
</organism>
<name>A0A9Q1ZBS5_CLOBO</name>
<comment type="caution">
    <text evidence="2">The sequence shown here is derived from an EMBL/GenBank/DDBJ whole genome shotgun (WGS) entry which is preliminary data.</text>
</comment>
<feature type="transmembrane region" description="Helical" evidence="1">
    <location>
        <begin position="154"/>
        <end position="172"/>
    </location>
</feature>
<keyword evidence="1" id="KW-0472">Membrane</keyword>
<gene>
    <name evidence="2" type="ORF">ADU74_10510</name>
</gene>
<keyword evidence="1" id="KW-0812">Transmembrane</keyword>
<dbReference type="AlphaFoldDB" id="A0A9Q1ZBS5"/>
<keyword evidence="1" id="KW-1133">Transmembrane helix</keyword>
<dbReference type="RefSeq" id="WP_029169754.1">
    <property type="nucleotide sequence ID" value="NZ_LGVP01000091.1"/>
</dbReference>
<dbReference type="Proteomes" id="UP000037540">
    <property type="component" value="Unassembled WGS sequence"/>
</dbReference>
<protein>
    <recommendedName>
        <fullName evidence="4">Lantibiotic immunity ABC transporter MutE/EpiE family permease subunit</fullName>
    </recommendedName>
</protein>
<accession>A0A9Q1ZBS5</accession>
<feature type="transmembrane region" description="Helical" evidence="1">
    <location>
        <begin position="86"/>
        <end position="114"/>
    </location>
</feature>
<dbReference type="EMBL" id="LGVR01000061">
    <property type="protein sequence ID" value="KOA84881.1"/>
    <property type="molecule type" value="Genomic_DNA"/>
</dbReference>
<reference evidence="2 3" key="1">
    <citation type="submission" date="2015-07" db="EMBL/GenBank/DDBJ databases">
        <title>Draft genome sequences of 17 French Clostridium botulinum group III.</title>
        <authorList>
            <person name="Woudstra C."/>
            <person name="Le Marechal C."/>
            <person name="Souillard R."/>
            <person name="Bayon-Auboyer M.-H."/>
            <person name="Dessouter D."/>
            <person name="Fach P."/>
        </authorList>
    </citation>
    <scope>NUCLEOTIDE SEQUENCE [LARGE SCALE GENOMIC DNA]</scope>
    <source>
        <strain evidence="2 3">12LNRI-CD</strain>
    </source>
</reference>
<evidence type="ECO:0000313" key="2">
    <source>
        <dbReference type="EMBL" id="KOA84881.1"/>
    </source>
</evidence>
<evidence type="ECO:0000313" key="3">
    <source>
        <dbReference type="Proteomes" id="UP000037540"/>
    </source>
</evidence>
<dbReference type="InterPro" id="IPR021205">
    <property type="entry name" value="Lanti_perm_SpaE/MutE/EpiE-like"/>
</dbReference>
<feature type="transmembrane region" description="Helical" evidence="1">
    <location>
        <begin position="126"/>
        <end position="147"/>
    </location>
</feature>
<dbReference type="CDD" id="cd21807">
    <property type="entry name" value="ABC-2_lan_permease_MutE_EpiE-like"/>
    <property type="match status" value="1"/>
</dbReference>
<sequence length="240" mass="27660">MINMLRSEHLKYKRTFCRKLFFIVPMYVLLNLPFMNMYFFINTLNLWSCFIMPFMISLICALSVLREKRAGNYRTLKSKDINLKKMWISKILIVTYYEFLASIVFLSIMLLVKLIYKTSLIHPKELLIATFVIFITTLILIPICLFLAEIFGTFAPILITLIGAIAGTIFATKSTWYLCPFSIAPRLMCPIIKVHPSGIPLEIGSPLLNSSVISKGFIISITLFIILSVITSFWFSKRRN</sequence>
<evidence type="ECO:0008006" key="4">
    <source>
        <dbReference type="Google" id="ProtNLM"/>
    </source>
</evidence>